<dbReference type="GO" id="GO:0016491">
    <property type="term" value="F:oxidoreductase activity"/>
    <property type="evidence" value="ECO:0007669"/>
    <property type="project" value="UniProtKB-KW"/>
</dbReference>
<reference evidence="3" key="1">
    <citation type="submission" date="2023-02" db="EMBL/GenBank/DDBJ databases">
        <title>Genome of Flavobacteriaceae gen. nov. sp. strain F89.</title>
        <authorList>
            <person name="Wang Y."/>
        </authorList>
    </citation>
    <scope>NUCLEOTIDE SEQUENCE</scope>
    <source>
        <strain evidence="3">F89</strain>
    </source>
</reference>
<dbReference type="Pfam" id="PF13561">
    <property type="entry name" value="adh_short_C2"/>
    <property type="match status" value="1"/>
</dbReference>
<accession>A0AAE3EVI8</accession>
<comment type="caution">
    <text evidence="3">The sequence shown here is derived from an EMBL/GenBank/DDBJ whole genome shotgun (WGS) entry which is preliminary data.</text>
</comment>
<proteinExistence type="inferred from homology"/>
<name>A0AAE3EVI8_9FLAO</name>
<evidence type="ECO:0000256" key="1">
    <source>
        <dbReference type="ARBA" id="ARBA00006484"/>
    </source>
</evidence>
<protein>
    <submittedName>
        <fullName evidence="3">SDR family oxidoreductase</fullName>
    </submittedName>
</protein>
<dbReference type="PANTHER" id="PTHR43477:SF1">
    <property type="entry name" value="DIHYDROANTICAPSIN 7-DEHYDROGENASE"/>
    <property type="match status" value="1"/>
</dbReference>
<dbReference type="Proteomes" id="UP001200642">
    <property type="component" value="Unassembled WGS sequence"/>
</dbReference>
<evidence type="ECO:0000256" key="2">
    <source>
        <dbReference type="ARBA" id="ARBA00023002"/>
    </source>
</evidence>
<gene>
    <name evidence="3" type="ORF">K8352_11145</name>
</gene>
<dbReference type="Gene3D" id="3.40.50.720">
    <property type="entry name" value="NAD(P)-binding Rossmann-like Domain"/>
    <property type="match status" value="2"/>
</dbReference>
<organism evidence="3 4">
    <name type="scientific">Cerina litoralis</name>
    <dbReference type="NCBI Taxonomy" id="2874477"/>
    <lineage>
        <taxon>Bacteria</taxon>
        <taxon>Pseudomonadati</taxon>
        <taxon>Bacteroidota</taxon>
        <taxon>Flavobacteriia</taxon>
        <taxon>Flavobacteriales</taxon>
        <taxon>Flavobacteriaceae</taxon>
        <taxon>Cerina</taxon>
    </lineage>
</organism>
<comment type="similarity">
    <text evidence="1">Belongs to the short-chain dehydrogenases/reductases (SDR) family.</text>
</comment>
<dbReference type="InterPro" id="IPR036291">
    <property type="entry name" value="NAD(P)-bd_dom_sf"/>
</dbReference>
<dbReference type="RefSeq" id="WP_317902452.1">
    <property type="nucleotide sequence ID" value="NZ_JAIRBC010000015.1"/>
</dbReference>
<sequence>MNATKNNSFSPEGELKGTKSVALILGGSSGLGLATANKLASEGFDIIVVHRDRRSDLSDIERSFEEIKAYKVKFINFNLDATNPEKRVEILEGIRKFLPFGKKLKVMVHSIAKGNLKPMFPVDKSSLGSSDFHLTLDAMAISLYDWARDLVEADLFADDARIVSFTSEGNTKALPNYGAVSAAKAALEAITRNMALEFAPLGIKANCIQAGVTDTASFKMIPDSDNIKKAALNRNPHGRLTTPEDVANAVYLLTTDEAKWITGTVIKVDGGESLR</sequence>
<dbReference type="PRINTS" id="PR00081">
    <property type="entry name" value="GDHRDH"/>
</dbReference>
<keyword evidence="4" id="KW-1185">Reference proteome</keyword>
<evidence type="ECO:0000313" key="3">
    <source>
        <dbReference type="EMBL" id="MCG2461305.1"/>
    </source>
</evidence>
<keyword evidence="2" id="KW-0560">Oxidoreductase</keyword>
<evidence type="ECO:0000313" key="4">
    <source>
        <dbReference type="Proteomes" id="UP001200642"/>
    </source>
</evidence>
<dbReference type="EMBL" id="JAIRBC010000015">
    <property type="protein sequence ID" value="MCG2461305.1"/>
    <property type="molecule type" value="Genomic_DNA"/>
</dbReference>
<dbReference type="InterPro" id="IPR051122">
    <property type="entry name" value="SDR_DHRS6-like"/>
</dbReference>
<dbReference type="SUPFAM" id="SSF51735">
    <property type="entry name" value="NAD(P)-binding Rossmann-fold domains"/>
    <property type="match status" value="1"/>
</dbReference>
<dbReference type="PANTHER" id="PTHR43477">
    <property type="entry name" value="DIHYDROANTICAPSIN 7-DEHYDROGENASE"/>
    <property type="match status" value="1"/>
</dbReference>
<dbReference type="InterPro" id="IPR002347">
    <property type="entry name" value="SDR_fam"/>
</dbReference>
<dbReference type="AlphaFoldDB" id="A0AAE3EVI8"/>